<dbReference type="PANTHER" id="PTHR48083">
    <property type="entry name" value="MEDIUM-CHAIN SPECIFIC ACYL-COA DEHYDROGENASE, MITOCHONDRIAL-RELATED"/>
    <property type="match status" value="1"/>
</dbReference>
<dbReference type="InterPro" id="IPR050741">
    <property type="entry name" value="Acyl-CoA_dehydrogenase"/>
</dbReference>
<dbReference type="InterPro" id="IPR046373">
    <property type="entry name" value="Acyl-CoA_Oxase/DH_mid-dom_sf"/>
</dbReference>
<dbReference type="PANTHER" id="PTHR48083:SF19">
    <property type="entry name" value="FLAVIN-DEPENDENT MONOOXYGENASE, OXYGENASE SUBUNIT HSAA"/>
    <property type="match status" value="1"/>
</dbReference>
<reference evidence="7 8" key="1">
    <citation type="submission" date="2023-04" db="EMBL/GenBank/DDBJ databases">
        <title>Forest soil microbial communities from Buena Vista Peninsula, Colon Province, Panama.</title>
        <authorList>
            <person name="Bouskill N."/>
        </authorList>
    </citation>
    <scope>NUCLEOTIDE SEQUENCE [LARGE SCALE GENOMIC DNA]</scope>
    <source>
        <strain evidence="7 8">GGS1</strain>
    </source>
</reference>
<protein>
    <submittedName>
        <fullName evidence="7">SfnB family sulfur acquisition oxidoreductase</fullName>
    </submittedName>
</protein>
<dbReference type="InterPro" id="IPR013786">
    <property type="entry name" value="AcylCoA_DH/ox_N"/>
</dbReference>
<comment type="similarity">
    <text evidence="3">Belongs to the HpaH/HsaA monooxygenase family.</text>
</comment>
<dbReference type="Pfam" id="PF02770">
    <property type="entry name" value="Acyl-CoA_dh_M"/>
    <property type="match status" value="1"/>
</dbReference>
<gene>
    <name evidence="7" type="ORF">M2283_008216</name>
</gene>
<evidence type="ECO:0000259" key="5">
    <source>
        <dbReference type="Pfam" id="PF02771"/>
    </source>
</evidence>
<keyword evidence="8" id="KW-1185">Reference proteome</keyword>
<dbReference type="Gene3D" id="1.20.140.10">
    <property type="entry name" value="Butyryl-CoA Dehydrogenase, subunit A, domain 3"/>
    <property type="match status" value="1"/>
</dbReference>
<evidence type="ECO:0000256" key="2">
    <source>
        <dbReference type="ARBA" id="ARBA00023002"/>
    </source>
</evidence>
<dbReference type="Gene3D" id="1.10.540.10">
    <property type="entry name" value="Acyl-CoA dehydrogenase/oxidase, N-terminal domain"/>
    <property type="match status" value="1"/>
</dbReference>
<proteinExistence type="inferred from homology"/>
<dbReference type="InterPro" id="IPR023922">
    <property type="entry name" value="S04_starv_induced_SfnB"/>
</dbReference>
<feature type="domain" description="Acyl-CoA dehydrogenase/oxidase N-terminal" evidence="5">
    <location>
        <begin position="16"/>
        <end position="116"/>
    </location>
</feature>
<dbReference type="SUPFAM" id="SSF56645">
    <property type="entry name" value="Acyl-CoA dehydrogenase NM domain-like"/>
    <property type="match status" value="1"/>
</dbReference>
<dbReference type="Pfam" id="PF02771">
    <property type="entry name" value="Acyl-CoA_dh_N"/>
    <property type="match status" value="1"/>
</dbReference>
<evidence type="ECO:0000259" key="6">
    <source>
        <dbReference type="Pfam" id="PF08028"/>
    </source>
</evidence>
<organism evidence="7 8">
    <name type="scientific">Streptomyces pseudovenezuelae</name>
    <dbReference type="NCBI Taxonomy" id="67350"/>
    <lineage>
        <taxon>Bacteria</taxon>
        <taxon>Bacillati</taxon>
        <taxon>Actinomycetota</taxon>
        <taxon>Actinomycetes</taxon>
        <taxon>Kitasatosporales</taxon>
        <taxon>Streptomycetaceae</taxon>
        <taxon>Streptomyces</taxon>
        <taxon>Streptomyces aurantiacus group</taxon>
    </lineage>
</organism>
<evidence type="ECO:0000259" key="4">
    <source>
        <dbReference type="Pfam" id="PF02770"/>
    </source>
</evidence>
<dbReference type="EMBL" id="JARXVH010000019">
    <property type="protein sequence ID" value="MDH6220874.1"/>
    <property type="molecule type" value="Genomic_DNA"/>
</dbReference>
<comment type="caution">
    <text evidence="7">The sequence shown here is derived from an EMBL/GenBank/DDBJ whole genome shotgun (WGS) entry which is preliminary data.</text>
</comment>
<dbReference type="NCBIfam" id="TIGR04022">
    <property type="entry name" value="sulfur_SfnB"/>
    <property type="match status" value="1"/>
</dbReference>
<dbReference type="InterPro" id="IPR006091">
    <property type="entry name" value="Acyl-CoA_Oxase/DH_mid-dom"/>
</dbReference>
<sequence length="395" mass="42206">MSAVHVIAADAEALAVAATLAAEFRVGASARDTERRLPRAELDRLSASGLLAVTVPAEHGGADVGSLTLAEIFRLLAAADASLAQIPQSHFAYVNVIRRQGTPQQQKFFFAELLAGRRFGNAQSEAGTKHVQDIRTRLTPQPDGSYVLTGVKHYSTGALFADWIPVLARAEGDQLHVAYVPRDAPGVTVVDDWDGMGQRTTASGTVRLADVPVPADRVLPHHLTFEGPQLHGAVAQLLHAAIDAGIAGGALAEAAEFVRTKSRPWFESGLESAAEDPLLIQRFGELALQVWSSEALLREAARAVDAARADLTDDTAAEASIAVAAAKVRAAQAAVEVAGALFEVAGTRSALNSLNLHRHWRDARTHTLHDPTRWKIQHIGRYVLNGTRPPRHGLL</sequence>
<keyword evidence="1" id="KW-0285">Flavoprotein</keyword>
<dbReference type="PIRSF" id="PIRSF016578">
    <property type="entry name" value="HsaA"/>
    <property type="match status" value="1"/>
</dbReference>
<feature type="domain" description="Acyl-CoA oxidase/dehydrogenase middle" evidence="4">
    <location>
        <begin position="129"/>
        <end position="211"/>
    </location>
</feature>
<dbReference type="InterPro" id="IPR013107">
    <property type="entry name" value="Acyl-CoA_DH_C"/>
</dbReference>
<keyword evidence="2" id="KW-0560">Oxidoreductase</keyword>
<dbReference type="SUPFAM" id="SSF47203">
    <property type="entry name" value="Acyl-CoA dehydrogenase C-terminal domain-like"/>
    <property type="match status" value="1"/>
</dbReference>
<evidence type="ECO:0000313" key="8">
    <source>
        <dbReference type="Proteomes" id="UP001160499"/>
    </source>
</evidence>
<dbReference type="InterPro" id="IPR036250">
    <property type="entry name" value="AcylCo_DH-like_C"/>
</dbReference>
<dbReference type="InterPro" id="IPR037069">
    <property type="entry name" value="AcylCoA_DH/ox_N_sf"/>
</dbReference>
<evidence type="ECO:0000256" key="1">
    <source>
        <dbReference type="ARBA" id="ARBA00022630"/>
    </source>
</evidence>
<evidence type="ECO:0000313" key="7">
    <source>
        <dbReference type="EMBL" id="MDH6220874.1"/>
    </source>
</evidence>
<dbReference type="RefSeq" id="WP_280881628.1">
    <property type="nucleotide sequence ID" value="NZ_JARXVH010000019.1"/>
</dbReference>
<dbReference type="Proteomes" id="UP001160499">
    <property type="component" value="Unassembled WGS sequence"/>
</dbReference>
<dbReference type="Pfam" id="PF08028">
    <property type="entry name" value="Acyl-CoA_dh_2"/>
    <property type="match status" value="1"/>
</dbReference>
<accession>A0ABT6LZM4</accession>
<dbReference type="Gene3D" id="2.40.110.10">
    <property type="entry name" value="Butyryl-CoA Dehydrogenase, subunit A, domain 2"/>
    <property type="match status" value="1"/>
</dbReference>
<evidence type="ECO:0000256" key="3">
    <source>
        <dbReference type="ARBA" id="ARBA00049661"/>
    </source>
</evidence>
<name>A0ABT6LZM4_9ACTN</name>
<feature type="domain" description="Acyl-CoA dehydrogenase C-terminal" evidence="6">
    <location>
        <begin position="237"/>
        <end position="370"/>
    </location>
</feature>
<dbReference type="InterPro" id="IPR009100">
    <property type="entry name" value="AcylCoA_DH/oxidase_NM_dom_sf"/>
</dbReference>